<dbReference type="InterPro" id="IPR051531">
    <property type="entry name" value="N-acetyltransferase"/>
</dbReference>
<evidence type="ECO:0000256" key="1">
    <source>
        <dbReference type="ARBA" id="ARBA00022679"/>
    </source>
</evidence>
<dbReference type="Proteomes" id="UP000659496">
    <property type="component" value="Unassembled WGS sequence"/>
</dbReference>
<evidence type="ECO:0000259" key="4">
    <source>
        <dbReference type="PROSITE" id="PS51186"/>
    </source>
</evidence>
<dbReference type="PANTHER" id="PTHR43792:SF8">
    <property type="entry name" value="[RIBOSOMAL PROTEIN US5]-ALANINE N-ACETYLTRANSFERASE"/>
    <property type="match status" value="1"/>
</dbReference>
<keyword evidence="2" id="KW-0012">Acyltransferase</keyword>
<sequence length="194" mass="22783">MEWLTTRTKVELSVILLEGTTCYLRILTEEDAVIFTEMVSRNKEYWTVFEPRHDASYYTVPMQREKIRESLYQMRDRREYNFGIFDSETSKLVGQISLYSIKRLPFSSGFVGYSIDHTFAGKGYGTEALEIVTKFAFETAGLHRVEAYVSPRNVASIRVLEKSKFDCEGLHRKLLYINGVWEDHYMYAQLEDDY</sequence>
<feature type="domain" description="N-acetyltransferase" evidence="4">
    <location>
        <begin position="22"/>
        <end position="187"/>
    </location>
</feature>
<dbReference type="InterPro" id="IPR000182">
    <property type="entry name" value="GNAT_dom"/>
</dbReference>
<evidence type="ECO:0000313" key="5">
    <source>
        <dbReference type="EMBL" id="MBD7908621.1"/>
    </source>
</evidence>
<accession>A0ABR8PKA3</accession>
<gene>
    <name evidence="5" type="ORF">H9659_09795</name>
</gene>
<dbReference type="InterPro" id="IPR016181">
    <property type="entry name" value="Acyl_CoA_acyltransferase"/>
</dbReference>
<evidence type="ECO:0000256" key="2">
    <source>
        <dbReference type="ARBA" id="ARBA00023315"/>
    </source>
</evidence>
<evidence type="ECO:0000256" key="3">
    <source>
        <dbReference type="ARBA" id="ARBA00038502"/>
    </source>
</evidence>
<comment type="similarity">
    <text evidence="3">Belongs to the acetyltransferase family. RimJ subfamily.</text>
</comment>
<reference evidence="5 6" key="1">
    <citation type="submission" date="2020-08" db="EMBL/GenBank/DDBJ databases">
        <title>A Genomic Blueprint of the Chicken Gut Microbiome.</title>
        <authorList>
            <person name="Gilroy R."/>
            <person name="Ravi A."/>
            <person name="Getino M."/>
            <person name="Pursley I."/>
            <person name="Horton D.L."/>
            <person name="Alikhan N.-F."/>
            <person name="Baker D."/>
            <person name="Gharbi K."/>
            <person name="Hall N."/>
            <person name="Watson M."/>
            <person name="Adriaenssens E.M."/>
            <person name="Foster-Nyarko E."/>
            <person name="Jarju S."/>
            <person name="Secka A."/>
            <person name="Antonio M."/>
            <person name="Oren A."/>
            <person name="Chaudhuri R."/>
            <person name="La Ragione R.M."/>
            <person name="Hildebrand F."/>
            <person name="Pallen M.J."/>
        </authorList>
    </citation>
    <scope>NUCLEOTIDE SEQUENCE [LARGE SCALE GENOMIC DNA]</scope>
    <source>
        <strain evidence="5 6">Sa3CUA8</strain>
    </source>
</reference>
<keyword evidence="1" id="KW-0808">Transferase</keyword>
<proteinExistence type="inferred from homology"/>
<dbReference type="Pfam" id="PF13302">
    <property type="entry name" value="Acetyltransf_3"/>
    <property type="match status" value="1"/>
</dbReference>
<organism evidence="5 6">
    <name type="scientific">Sporosarcina gallistercoris</name>
    <dbReference type="NCBI Taxonomy" id="2762245"/>
    <lineage>
        <taxon>Bacteria</taxon>
        <taxon>Bacillati</taxon>
        <taxon>Bacillota</taxon>
        <taxon>Bacilli</taxon>
        <taxon>Bacillales</taxon>
        <taxon>Caryophanaceae</taxon>
        <taxon>Sporosarcina</taxon>
    </lineage>
</organism>
<dbReference type="Gene3D" id="3.40.630.30">
    <property type="match status" value="1"/>
</dbReference>
<dbReference type="PANTHER" id="PTHR43792">
    <property type="entry name" value="GNAT FAMILY, PUTATIVE (AFU_ORTHOLOGUE AFUA_3G00765)-RELATED-RELATED"/>
    <property type="match status" value="1"/>
</dbReference>
<evidence type="ECO:0000313" key="6">
    <source>
        <dbReference type="Proteomes" id="UP000659496"/>
    </source>
</evidence>
<dbReference type="EMBL" id="JACSQY010000006">
    <property type="protein sequence ID" value="MBD7908621.1"/>
    <property type="molecule type" value="Genomic_DNA"/>
</dbReference>
<name>A0ABR8PKA3_9BACL</name>
<comment type="caution">
    <text evidence="5">The sequence shown here is derived from an EMBL/GenBank/DDBJ whole genome shotgun (WGS) entry which is preliminary data.</text>
</comment>
<keyword evidence="6" id="KW-1185">Reference proteome</keyword>
<dbReference type="SUPFAM" id="SSF55729">
    <property type="entry name" value="Acyl-CoA N-acyltransferases (Nat)"/>
    <property type="match status" value="1"/>
</dbReference>
<protein>
    <submittedName>
        <fullName evidence="5">GNAT family N-acetyltransferase</fullName>
    </submittedName>
</protein>
<dbReference type="PROSITE" id="PS51186">
    <property type="entry name" value="GNAT"/>
    <property type="match status" value="1"/>
</dbReference>